<dbReference type="Gene3D" id="2.40.330.10">
    <property type="entry name" value="DNA-binding pseudobarrel domain"/>
    <property type="match status" value="1"/>
</dbReference>
<feature type="region of interest" description="Disordered" evidence="9">
    <location>
        <begin position="960"/>
        <end position="1002"/>
    </location>
</feature>
<feature type="compositionally biased region" description="Polar residues" evidence="9">
    <location>
        <begin position="414"/>
        <end position="441"/>
    </location>
</feature>
<dbReference type="SUPFAM" id="SSF50249">
    <property type="entry name" value="Nucleic acid-binding proteins"/>
    <property type="match status" value="1"/>
</dbReference>
<dbReference type="CDD" id="cd10017">
    <property type="entry name" value="B3_DNA"/>
    <property type="match status" value="1"/>
</dbReference>
<keyword evidence="7" id="KW-0804">Transcription</keyword>
<dbReference type="OMA" id="DLLPHCN"/>
<dbReference type="Pfam" id="PF07496">
    <property type="entry name" value="zf-CW"/>
    <property type="match status" value="1"/>
</dbReference>
<keyword evidence="8" id="KW-0539">Nucleus</keyword>
<comment type="caution">
    <text evidence="11">The sequence shown here is derived from an EMBL/GenBank/DDBJ whole genome shotgun (WGS) entry which is preliminary data.</text>
</comment>
<dbReference type="Gene3D" id="3.30.40.100">
    <property type="match status" value="1"/>
</dbReference>
<dbReference type="PANTHER" id="PTHR46245">
    <property type="entry name" value="B3 DOMAIN-CONTAINING PROTEIN OS07G0563300"/>
    <property type="match status" value="1"/>
</dbReference>
<dbReference type="InterPro" id="IPR015300">
    <property type="entry name" value="DNA-bd_pseudobarrel_sf"/>
</dbReference>
<dbReference type="InterPro" id="IPR057743">
    <property type="entry name" value="Zfn_VAL1-3_N"/>
</dbReference>
<feature type="region of interest" description="Disordered" evidence="9">
    <location>
        <begin position="575"/>
        <end position="613"/>
    </location>
</feature>
<organism evidence="11">
    <name type="scientific">Daucus carota subsp. sativus</name>
    <name type="common">Carrot</name>
    <dbReference type="NCBI Taxonomy" id="79200"/>
    <lineage>
        <taxon>Eukaryota</taxon>
        <taxon>Viridiplantae</taxon>
        <taxon>Streptophyta</taxon>
        <taxon>Embryophyta</taxon>
        <taxon>Tracheophyta</taxon>
        <taxon>Spermatophyta</taxon>
        <taxon>Magnoliopsida</taxon>
        <taxon>eudicotyledons</taxon>
        <taxon>Gunneridae</taxon>
        <taxon>Pentapetalae</taxon>
        <taxon>asterids</taxon>
        <taxon>campanulids</taxon>
        <taxon>Apiales</taxon>
        <taxon>Apiaceae</taxon>
        <taxon>Apioideae</taxon>
        <taxon>Scandiceae</taxon>
        <taxon>Daucinae</taxon>
        <taxon>Daucus</taxon>
        <taxon>Daucus sect. Daucus</taxon>
    </lineage>
</organism>
<dbReference type="InterPro" id="IPR011124">
    <property type="entry name" value="Znf_CW"/>
</dbReference>
<dbReference type="GO" id="GO:0005634">
    <property type="term" value="C:nucleus"/>
    <property type="evidence" value="ECO:0007669"/>
    <property type="project" value="UniProtKB-SubCell"/>
</dbReference>
<dbReference type="InterPro" id="IPR003340">
    <property type="entry name" value="B3_DNA-bd"/>
</dbReference>
<proteinExistence type="predicted"/>
<dbReference type="InterPro" id="IPR012340">
    <property type="entry name" value="NA-bd_OB-fold"/>
</dbReference>
<sequence length="1002" mass="110523">MSLPVRVCNFYIYILSVSDCNQEEVVEGNVYVFQNFQVRDSTGKLKPVSTKLCIRLLSSTTIEEQSNDHLIPRYKFEFMDFGDINEESKKVVGDENPEYAIDNVSVGTLPSTRVFFNLDIEPVVEFRNRFRILVLADDKTHACNVLLFDRIVKRLLGTTVTNILSEMKKSPDSGSVKEMYKRIIGKEISAKILLSEGNKSGESNIYEAVDLFDPTMLASSSGEKSPETNTSAFSHPGVVPGIELFQTPGSASSVSKKIKTQIHCGCIVSFHMFVLLDAGGIECITCTKKSFILTPNPAWPPPSLLLPGLPERIKDLSAKNWSSIAASGPVPWRQAPSLFNPELHPKMPSEFNIPTSKKLSDSMDKKENLVFSGRLMNGGLKGDASQISENGSKCEDQQSPYVNDNPHSAILKNEPSSPNPDLTLNTTSKSEIAEHSSISVSQAQPPAPLPAAANYNGVDSFGEGQAQIGRPQDRNQLLPRYWPKITEQELQQISGDSNSVITPLFEKVLTASDAGKIGRLVLPKKCAEVYLPPISNPEGIPLPVQDLKGEEWVFQFRFWPNNNSRMYVLEGKKGPVNTRDKASAHGDSTAKKSKPGEVTAQHNSKRNSVSYSPLTMNKANLADSGRKSNKVVENKCDAKVKPAAKPDIPIKRKNSILGSKSKRLRIENEDMMELKLTWEQAQGLFHPPPNNVPKIVLIDGCEIEEFEEPPIIGRPTIVAKNNLGEIIQWAQCEDCFKWRKVPGYAILPSRWTCSENLWDPKRSLCSADQELTLDELEDLLPSAGAKKMKAEKEDPDSLEALEGLDALANVAIQEDGDAYASSSLHTTTTKHPRHRPGCSCIVCIQPPSGKGHKHKQTCTCNLCMTVKRRFKTLMLRREIKQSEKAETARQKLQQPEQSGDDDIQMFCDAGNSSSSHNLVNGEGSNNDQSKKKLSNQLDLNIHPEREEDLSPVLNSGSITRMIQDGTGGPQKVKKISRSGGNLVVSQPPPPEVGVENYSTDVA</sequence>
<feature type="compositionally biased region" description="Basic and acidic residues" evidence="9">
    <location>
        <begin position="575"/>
        <end position="590"/>
    </location>
</feature>
<dbReference type="EMBL" id="LNRQ01000008">
    <property type="protein sequence ID" value="KZM84455.1"/>
    <property type="molecule type" value="Genomic_DNA"/>
</dbReference>
<dbReference type="Gene3D" id="2.40.50.140">
    <property type="entry name" value="Nucleic acid-binding proteins"/>
    <property type="match status" value="1"/>
</dbReference>
<protein>
    <recommendedName>
        <fullName evidence="10">CW-type domain-containing protein</fullName>
    </recommendedName>
</protein>
<evidence type="ECO:0000256" key="4">
    <source>
        <dbReference type="ARBA" id="ARBA00022833"/>
    </source>
</evidence>
<evidence type="ECO:0000256" key="5">
    <source>
        <dbReference type="ARBA" id="ARBA00023015"/>
    </source>
</evidence>
<feature type="region of interest" description="Disordered" evidence="9">
    <location>
        <begin position="381"/>
        <end position="473"/>
    </location>
</feature>
<dbReference type="STRING" id="79200.A0A175YLJ4"/>
<evidence type="ECO:0000256" key="3">
    <source>
        <dbReference type="ARBA" id="ARBA00022771"/>
    </source>
</evidence>
<feature type="domain" description="CW-type" evidence="10">
    <location>
        <begin position="723"/>
        <end position="773"/>
    </location>
</feature>
<feature type="compositionally biased region" description="Polar residues" evidence="9">
    <location>
        <begin position="910"/>
        <end position="927"/>
    </location>
</feature>
<keyword evidence="4" id="KW-0862">Zinc</keyword>
<comment type="subcellular location">
    <subcellularLocation>
        <location evidence="1">Nucleus</location>
    </subcellularLocation>
</comment>
<evidence type="ECO:0000256" key="8">
    <source>
        <dbReference type="ARBA" id="ARBA00023242"/>
    </source>
</evidence>
<accession>A0A175YLJ4</accession>
<evidence type="ECO:0000313" key="11">
    <source>
        <dbReference type="EMBL" id="KZM84455.1"/>
    </source>
</evidence>
<dbReference type="GO" id="GO:0003677">
    <property type="term" value="F:DNA binding"/>
    <property type="evidence" value="ECO:0007669"/>
    <property type="project" value="UniProtKB-KW"/>
</dbReference>
<dbReference type="SUPFAM" id="SSF101936">
    <property type="entry name" value="DNA-binding pseudobarrel domain"/>
    <property type="match status" value="1"/>
</dbReference>
<keyword evidence="2" id="KW-0479">Metal-binding</keyword>
<feature type="compositionally biased region" description="Polar residues" evidence="9">
    <location>
        <begin position="600"/>
        <end position="613"/>
    </location>
</feature>
<evidence type="ECO:0000256" key="6">
    <source>
        <dbReference type="ARBA" id="ARBA00023125"/>
    </source>
</evidence>
<evidence type="ECO:0000256" key="9">
    <source>
        <dbReference type="SAM" id="MobiDB-lite"/>
    </source>
</evidence>
<keyword evidence="6" id="KW-0238">DNA-binding</keyword>
<dbReference type="PANTHER" id="PTHR46245:SF10">
    <property type="entry name" value="B3 DOMAIN-CONTAINING TRANSCRIPTION FACTOR VAL3"/>
    <property type="match status" value="1"/>
</dbReference>
<dbReference type="SMART" id="SM01019">
    <property type="entry name" value="B3"/>
    <property type="match status" value="1"/>
</dbReference>
<name>A0A175YLJ4_DAUCS</name>
<dbReference type="PROSITE" id="PS51050">
    <property type="entry name" value="ZF_CW"/>
    <property type="match status" value="1"/>
</dbReference>
<keyword evidence="3" id="KW-0863">Zinc-finger</keyword>
<dbReference type="GO" id="GO:0008270">
    <property type="term" value="F:zinc ion binding"/>
    <property type="evidence" value="ECO:0007669"/>
    <property type="project" value="UniProtKB-KW"/>
</dbReference>
<reference evidence="11" key="1">
    <citation type="journal article" date="2016" name="Nat. Genet.">
        <title>A high-quality carrot genome assembly provides new insights into carotenoid accumulation and asterid genome evolution.</title>
        <authorList>
            <person name="Iorizzo M."/>
            <person name="Ellison S."/>
            <person name="Senalik D."/>
            <person name="Zeng P."/>
            <person name="Satapoomin P."/>
            <person name="Huang J."/>
            <person name="Bowman M."/>
            <person name="Iovene M."/>
            <person name="Sanseverino W."/>
            <person name="Cavagnaro P."/>
            <person name="Yildiz M."/>
            <person name="Macko-Podgorni A."/>
            <person name="Moranska E."/>
            <person name="Grzebelus E."/>
            <person name="Grzebelus D."/>
            <person name="Ashrafi H."/>
            <person name="Zheng Z."/>
            <person name="Cheng S."/>
            <person name="Spooner D."/>
            <person name="Van Deynze A."/>
            <person name="Simon P."/>
        </authorList>
    </citation>
    <scope>NUCLEOTIDE SEQUENCE [LARGE SCALE GENOMIC DNA]</scope>
    <source>
        <tissue evidence="11">Leaf</tissue>
    </source>
</reference>
<gene>
    <name evidence="11" type="ORF">DCAR_028123</name>
</gene>
<evidence type="ECO:0000256" key="2">
    <source>
        <dbReference type="ARBA" id="ARBA00022723"/>
    </source>
</evidence>
<dbReference type="Gramene" id="KZM84455">
    <property type="protein sequence ID" value="KZM84455"/>
    <property type="gene ID" value="DCAR_028123"/>
</dbReference>
<dbReference type="Pfam" id="PF02362">
    <property type="entry name" value="B3"/>
    <property type="match status" value="1"/>
</dbReference>
<evidence type="ECO:0000259" key="10">
    <source>
        <dbReference type="PROSITE" id="PS51050"/>
    </source>
</evidence>
<evidence type="ECO:0000256" key="7">
    <source>
        <dbReference type="ARBA" id="ARBA00023163"/>
    </source>
</evidence>
<feature type="region of interest" description="Disordered" evidence="9">
    <location>
        <begin position="881"/>
        <end position="930"/>
    </location>
</feature>
<keyword evidence="5" id="KW-0805">Transcription regulation</keyword>
<dbReference type="Pfam" id="PF25813">
    <property type="entry name" value="zf_VAL1_N"/>
    <property type="match status" value="1"/>
</dbReference>
<evidence type="ECO:0000256" key="1">
    <source>
        <dbReference type="ARBA" id="ARBA00004123"/>
    </source>
</evidence>
<dbReference type="AlphaFoldDB" id="A0A175YLJ4"/>
<feature type="compositionally biased region" description="Polar residues" evidence="9">
    <location>
        <begin position="385"/>
        <end position="406"/>
    </location>
</feature>